<comment type="cofactor">
    <cofactor evidence="1">
        <name>pyridoxal 5'-phosphate</name>
        <dbReference type="ChEBI" id="CHEBI:597326"/>
    </cofactor>
</comment>
<gene>
    <name evidence="3" type="ORF">T472_0206625</name>
</gene>
<comment type="caution">
    <text evidence="3">The sequence shown here is derived from an EMBL/GenBank/DDBJ whole genome shotgun (WGS) entry which is preliminary data.</text>
</comment>
<dbReference type="InterPro" id="IPR051798">
    <property type="entry name" value="Class-II_PLP-Dep_Aminotrans"/>
</dbReference>
<dbReference type="Proteomes" id="UP000017747">
    <property type="component" value="Unassembled WGS sequence"/>
</dbReference>
<dbReference type="eggNOG" id="COG1168">
    <property type="taxonomic scope" value="Bacteria"/>
</dbReference>
<dbReference type="RefSeq" id="WP_023386363.1">
    <property type="nucleotide sequence ID" value="NZ_AXUN02000116.1"/>
</dbReference>
<dbReference type="Gene3D" id="3.90.1150.10">
    <property type="entry name" value="Aspartate Aminotransferase, domain 1"/>
    <property type="match status" value="1"/>
</dbReference>
<sequence>MKIDFTTVLIRRNTGSAKYEQMLGWNPNVSENTIPFSVADMELKNAPEIVEGLKQFISETILGYTVPTREYNAVVCDCMEKRHGWKIEPNE</sequence>
<dbReference type="AlphaFoldDB" id="V7I689"/>
<keyword evidence="2" id="KW-0663">Pyridoxal phosphate</keyword>
<dbReference type="InterPro" id="IPR015422">
    <property type="entry name" value="PyrdxlP-dep_Trfase_small"/>
</dbReference>
<dbReference type="PANTHER" id="PTHR43525">
    <property type="entry name" value="PROTEIN MALY"/>
    <property type="match status" value="1"/>
</dbReference>
<accession>V7I689</accession>
<evidence type="ECO:0000256" key="2">
    <source>
        <dbReference type="ARBA" id="ARBA00022898"/>
    </source>
</evidence>
<protein>
    <submittedName>
        <fullName evidence="3">Uncharacterized protein</fullName>
    </submittedName>
</protein>
<dbReference type="PANTHER" id="PTHR43525:SF1">
    <property type="entry name" value="PROTEIN MALY"/>
    <property type="match status" value="1"/>
</dbReference>
<evidence type="ECO:0000313" key="3">
    <source>
        <dbReference type="EMBL" id="ETA81398.1"/>
    </source>
</evidence>
<dbReference type="EMBL" id="AXUN02000116">
    <property type="protein sequence ID" value="ETA81398.1"/>
    <property type="molecule type" value="Genomic_DNA"/>
</dbReference>
<dbReference type="InterPro" id="IPR015424">
    <property type="entry name" value="PyrdxlP-dep_Trfase"/>
</dbReference>
<evidence type="ECO:0000313" key="4">
    <source>
        <dbReference type="Proteomes" id="UP000017747"/>
    </source>
</evidence>
<dbReference type="PATRIC" id="fig|994573.3.peg.1238"/>
<proteinExistence type="predicted"/>
<dbReference type="SUPFAM" id="SSF53383">
    <property type="entry name" value="PLP-dependent transferases"/>
    <property type="match status" value="1"/>
</dbReference>
<evidence type="ECO:0000256" key="1">
    <source>
        <dbReference type="ARBA" id="ARBA00001933"/>
    </source>
</evidence>
<dbReference type="STRING" id="994573.T472_0206625"/>
<reference evidence="3 4" key="1">
    <citation type="journal article" date="2014" name="Genome Announc.">
        <title>Genome Sequence of Youngiibacter fragilis, the Type Strain of the Genus Youngiibacter.</title>
        <authorList>
            <person name="Wawrik C.B."/>
            <person name="Callaghan A.V."/>
            <person name="Stamps B.W."/>
            <person name="Wawrik B."/>
        </authorList>
    </citation>
    <scope>NUCLEOTIDE SEQUENCE [LARGE SCALE GENOMIC DNA]</scope>
    <source>
        <strain evidence="3 4">232.1</strain>
    </source>
</reference>
<name>V7I689_9CLOT</name>
<keyword evidence="4" id="KW-1185">Reference proteome</keyword>
<organism evidence="3 4">
    <name type="scientific">Youngiibacter fragilis 232.1</name>
    <dbReference type="NCBI Taxonomy" id="994573"/>
    <lineage>
        <taxon>Bacteria</taxon>
        <taxon>Bacillati</taxon>
        <taxon>Bacillota</taxon>
        <taxon>Clostridia</taxon>
        <taxon>Eubacteriales</taxon>
        <taxon>Clostridiaceae</taxon>
        <taxon>Youngiibacter</taxon>
    </lineage>
</organism>